<dbReference type="OrthoDB" id="2560628at2759"/>
<dbReference type="Proteomes" id="UP000799767">
    <property type="component" value="Unassembled WGS sequence"/>
</dbReference>
<proteinExistence type="predicted"/>
<organism evidence="3 4">
    <name type="scientific">Neohortaea acidophila</name>
    <dbReference type="NCBI Taxonomy" id="245834"/>
    <lineage>
        <taxon>Eukaryota</taxon>
        <taxon>Fungi</taxon>
        <taxon>Dikarya</taxon>
        <taxon>Ascomycota</taxon>
        <taxon>Pezizomycotina</taxon>
        <taxon>Dothideomycetes</taxon>
        <taxon>Dothideomycetidae</taxon>
        <taxon>Mycosphaerellales</taxon>
        <taxon>Teratosphaeriaceae</taxon>
        <taxon>Neohortaea</taxon>
    </lineage>
</organism>
<name>A0A6A6PSJ1_9PEZI</name>
<protein>
    <recommendedName>
        <fullName evidence="2">DUF7702 domain-containing protein</fullName>
    </recommendedName>
</protein>
<dbReference type="EMBL" id="MU001636">
    <property type="protein sequence ID" value="KAF2482463.1"/>
    <property type="molecule type" value="Genomic_DNA"/>
</dbReference>
<dbReference type="PANTHER" id="PTHR42109">
    <property type="entry name" value="UNPLACED GENOMIC SCAFFOLD UM_SCAF_CONTIG_1.265, WHOLE GENOME SHOTGUN SEQUENCE"/>
    <property type="match status" value="1"/>
</dbReference>
<keyword evidence="4" id="KW-1185">Reference proteome</keyword>
<gene>
    <name evidence="3" type="ORF">BDY17DRAFT_324743</name>
</gene>
<dbReference type="Pfam" id="PF24800">
    <property type="entry name" value="DUF7702"/>
    <property type="match status" value="1"/>
</dbReference>
<dbReference type="PANTHER" id="PTHR42109:SF3">
    <property type="entry name" value="INTEGRAL MEMBRANE PROTEIN (AFU_ORTHOLOGUE AFUA_5G00100)"/>
    <property type="match status" value="1"/>
</dbReference>
<evidence type="ECO:0000256" key="1">
    <source>
        <dbReference type="SAM" id="Phobius"/>
    </source>
</evidence>
<evidence type="ECO:0000259" key="2">
    <source>
        <dbReference type="Pfam" id="PF24800"/>
    </source>
</evidence>
<feature type="transmembrane region" description="Helical" evidence="1">
    <location>
        <begin position="79"/>
        <end position="102"/>
    </location>
</feature>
<feature type="transmembrane region" description="Helical" evidence="1">
    <location>
        <begin position="39"/>
        <end position="59"/>
    </location>
</feature>
<accession>A0A6A6PSJ1</accession>
<dbReference type="AlphaFoldDB" id="A0A6A6PSJ1"/>
<feature type="transmembrane region" description="Helical" evidence="1">
    <location>
        <begin position="155"/>
        <end position="175"/>
    </location>
</feature>
<feature type="domain" description="DUF7702" evidence="2">
    <location>
        <begin position="7"/>
        <end position="255"/>
    </location>
</feature>
<sequence>MAFSNSSILAVVELICYAVLIPFSLYVGFRHGKKAILGYLYLNILCTLRVVADIIQLASGTNPNAKPSLAATIVSSVGLSPLLLGLAGFLHEIHIYVVMATASSRTSFKKANRWMWFAQFQIHGTCVVGVILVIIGTVELYSASSTSQLHTDDSLRSAGAVILVVLWGLLLNYAIYLLRRCRQLEGQLVRGLSDYIYWTQIAAVFIGVKMVYVVVYTFDHNDASLSPVTGSFAIKVIFTFLTSFLAALSFTIGGWRSLHIAVAAPKFAVVDRYDAPHEVRTVQMNRK</sequence>
<dbReference type="InterPro" id="IPR056119">
    <property type="entry name" value="DUF7702"/>
</dbReference>
<evidence type="ECO:0000313" key="3">
    <source>
        <dbReference type="EMBL" id="KAF2482463.1"/>
    </source>
</evidence>
<keyword evidence="1" id="KW-0812">Transmembrane</keyword>
<feature type="transmembrane region" description="Helical" evidence="1">
    <location>
        <begin position="230"/>
        <end position="250"/>
    </location>
</feature>
<keyword evidence="1" id="KW-1133">Transmembrane helix</keyword>
<dbReference type="RefSeq" id="XP_033589033.1">
    <property type="nucleotide sequence ID" value="XM_033737255.1"/>
</dbReference>
<dbReference type="GeneID" id="54478257"/>
<reference evidence="3" key="1">
    <citation type="journal article" date="2020" name="Stud. Mycol.">
        <title>101 Dothideomycetes genomes: a test case for predicting lifestyles and emergence of pathogens.</title>
        <authorList>
            <person name="Haridas S."/>
            <person name="Albert R."/>
            <person name="Binder M."/>
            <person name="Bloem J."/>
            <person name="Labutti K."/>
            <person name="Salamov A."/>
            <person name="Andreopoulos B."/>
            <person name="Baker S."/>
            <person name="Barry K."/>
            <person name="Bills G."/>
            <person name="Bluhm B."/>
            <person name="Cannon C."/>
            <person name="Castanera R."/>
            <person name="Culley D."/>
            <person name="Daum C."/>
            <person name="Ezra D."/>
            <person name="Gonzalez J."/>
            <person name="Henrissat B."/>
            <person name="Kuo A."/>
            <person name="Liang C."/>
            <person name="Lipzen A."/>
            <person name="Lutzoni F."/>
            <person name="Magnuson J."/>
            <person name="Mondo S."/>
            <person name="Nolan M."/>
            <person name="Ohm R."/>
            <person name="Pangilinan J."/>
            <person name="Park H.-J."/>
            <person name="Ramirez L."/>
            <person name="Alfaro M."/>
            <person name="Sun H."/>
            <person name="Tritt A."/>
            <person name="Yoshinaga Y."/>
            <person name="Zwiers L.-H."/>
            <person name="Turgeon B."/>
            <person name="Goodwin S."/>
            <person name="Spatafora J."/>
            <person name="Crous P."/>
            <person name="Grigoriev I."/>
        </authorList>
    </citation>
    <scope>NUCLEOTIDE SEQUENCE</scope>
    <source>
        <strain evidence="3">CBS 113389</strain>
    </source>
</reference>
<evidence type="ECO:0000313" key="4">
    <source>
        <dbReference type="Proteomes" id="UP000799767"/>
    </source>
</evidence>
<feature type="transmembrane region" description="Helical" evidence="1">
    <location>
        <begin position="114"/>
        <end position="135"/>
    </location>
</feature>
<feature type="transmembrane region" description="Helical" evidence="1">
    <location>
        <begin position="195"/>
        <end position="218"/>
    </location>
</feature>
<keyword evidence="1" id="KW-0472">Membrane</keyword>
<feature type="transmembrane region" description="Helical" evidence="1">
    <location>
        <begin position="6"/>
        <end position="27"/>
    </location>
</feature>